<proteinExistence type="predicted"/>
<dbReference type="InterPro" id="IPR016047">
    <property type="entry name" value="M23ase_b-sheet_dom"/>
</dbReference>
<keyword evidence="1" id="KW-0732">Signal</keyword>
<dbReference type="InterPro" id="IPR011055">
    <property type="entry name" value="Dup_hybrid_motif"/>
</dbReference>
<evidence type="ECO:0000256" key="1">
    <source>
        <dbReference type="SAM" id="SignalP"/>
    </source>
</evidence>
<reference evidence="4" key="1">
    <citation type="journal article" date="2019" name="Int. J. Syst. Evol. Microbiol.">
        <title>The Global Catalogue of Microorganisms (GCM) 10K type strain sequencing project: providing services to taxonomists for standard genome sequencing and annotation.</title>
        <authorList>
            <consortium name="The Broad Institute Genomics Platform"/>
            <consortium name="The Broad Institute Genome Sequencing Center for Infectious Disease"/>
            <person name="Wu L."/>
            <person name="Ma J."/>
        </authorList>
    </citation>
    <scope>NUCLEOTIDE SEQUENCE [LARGE SCALE GENOMIC DNA]</scope>
    <source>
        <strain evidence="4">CGMCC 1.15905</strain>
    </source>
</reference>
<dbReference type="EMBL" id="BMKC01000001">
    <property type="protein sequence ID" value="GGA70878.1"/>
    <property type="molecule type" value="Genomic_DNA"/>
</dbReference>
<evidence type="ECO:0000313" key="3">
    <source>
        <dbReference type="EMBL" id="GGA70878.1"/>
    </source>
</evidence>
<feature type="domain" description="M23ase beta-sheet core" evidence="2">
    <location>
        <begin position="291"/>
        <end position="350"/>
    </location>
</feature>
<protein>
    <recommendedName>
        <fullName evidence="2">M23ase beta-sheet core domain-containing protein</fullName>
    </recommendedName>
</protein>
<dbReference type="Proteomes" id="UP000623419">
    <property type="component" value="Unassembled WGS sequence"/>
</dbReference>
<evidence type="ECO:0000259" key="2">
    <source>
        <dbReference type="Pfam" id="PF01551"/>
    </source>
</evidence>
<dbReference type="PANTHER" id="PTHR21666:SF270">
    <property type="entry name" value="MUREIN HYDROLASE ACTIVATOR ENVC"/>
    <property type="match status" value="1"/>
</dbReference>
<sequence length="389" mass="41006">MNLPPKLLALALAALLPSAAAVATDLDIRFHPSAAVWSYPLEDARSLNGVLVQNTALVNREDHPVTVQGVEVQALRQGQVLSSVRLGAPELARMAAQGQAMSQAGMLDALAFQFAPEHLLGTGTPLAATATLAPGEALMLPQQFVAYRGPGDTLRVVITTQGDPTPSVRELPIRNGQAPGEFRFPLEGRWFVGAAASAHGHHRWVVPQEFALDISRLGEGGLTYRGDGSRMQDYHAYGATVLASADGEVVKAVDGIADNVAMLRAPGEALPDYIGRLHESQAQLLAGGLDQISGNHLVIRHAEGVYSVYAHLSPGSLKVAVGDRVQSGQAIGLLGGSGNSTEPHLHFHLCDGPDPLQCAGLPVAFSNIELPFSEAPRSLQSGDMVDTHR</sequence>
<comment type="caution">
    <text evidence="3">The sequence shown here is derived from an EMBL/GenBank/DDBJ whole genome shotgun (WGS) entry which is preliminary data.</text>
</comment>
<dbReference type="InterPro" id="IPR050570">
    <property type="entry name" value="Cell_wall_metabolism_enzyme"/>
</dbReference>
<dbReference type="Pfam" id="PF01551">
    <property type="entry name" value="Peptidase_M23"/>
    <property type="match status" value="1"/>
</dbReference>
<dbReference type="PANTHER" id="PTHR21666">
    <property type="entry name" value="PEPTIDASE-RELATED"/>
    <property type="match status" value="1"/>
</dbReference>
<name>A0ABQ1HDH1_9GAMM</name>
<dbReference type="CDD" id="cd12797">
    <property type="entry name" value="M23_peptidase"/>
    <property type="match status" value="1"/>
</dbReference>
<gene>
    <name evidence="3" type="ORF">GCM10011521_06250</name>
</gene>
<accession>A0ABQ1HDH1</accession>
<dbReference type="SUPFAM" id="SSF51261">
    <property type="entry name" value="Duplicated hybrid motif"/>
    <property type="match status" value="1"/>
</dbReference>
<dbReference type="Gene3D" id="2.70.70.10">
    <property type="entry name" value="Glucose Permease (Domain IIA)"/>
    <property type="match status" value="1"/>
</dbReference>
<feature type="signal peptide" evidence="1">
    <location>
        <begin position="1"/>
        <end position="23"/>
    </location>
</feature>
<organism evidence="3 4">
    <name type="scientific">Arenimonas soli</name>
    <dbReference type="NCBI Taxonomy" id="2269504"/>
    <lineage>
        <taxon>Bacteria</taxon>
        <taxon>Pseudomonadati</taxon>
        <taxon>Pseudomonadota</taxon>
        <taxon>Gammaproteobacteria</taxon>
        <taxon>Lysobacterales</taxon>
        <taxon>Lysobacteraceae</taxon>
        <taxon>Arenimonas</taxon>
    </lineage>
</organism>
<feature type="chain" id="PRO_5046967383" description="M23ase beta-sheet core domain-containing protein" evidence="1">
    <location>
        <begin position="24"/>
        <end position="389"/>
    </location>
</feature>
<keyword evidence="4" id="KW-1185">Reference proteome</keyword>
<dbReference type="RefSeq" id="WP_188661211.1">
    <property type="nucleotide sequence ID" value="NZ_BMKC01000001.1"/>
</dbReference>
<evidence type="ECO:0000313" key="4">
    <source>
        <dbReference type="Proteomes" id="UP000623419"/>
    </source>
</evidence>